<sequence>MTILLNKSAMPKLYKSISANLSVTSNQEKFRVNYLQEFVNQQQKINEKLSDEADVVSTLVRESSIDQKNHFHEIFSQLEKQEIITNPLIQNMEEQQASTTIILERLSSMDRMKEELLKKIDDEGLLNTTIIDQLSFQDQSIQGLARKFDEYEQRHIETGSQLTSQAELNKQILEKLELQEAFHQTIVDRLNQQEALTQKISRELDNLKAILFERVTHIVDKIDNNYKLTTSYIANILTRTGLIQRFSVPNEKKEKETISK</sequence>
<comment type="caution">
    <text evidence="2">The sequence shown here is derived from an EMBL/GenBank/DDBJ whole genome shotgun (WGS) entry which is preliminary data.</text>
</comment>
<proteinExistence type="predicted"/>
<dbReference type="RefSeq" id="WP_378937634.1">
    <property type="nucleotide sequence ID" value="NZ_JBHLVO010000026.1"/>
</dbReference>
<keyword evidence="1" id="KW-0175">Coiled coil</keyword>
<dbReference type="EMBL" id="JBHLVO010000026">
    <property type="protein sequence ID" value="MFC0273892.1"/>
    <property type="molecule type" value="Genomic_DNA"/>
</dbReference>
<organism evidence="2 3">
    <name type="scientific">Metabacillus herbersteinensis</name>
    <dbReference type="NCBI Taxonomy" id="283816"/>
    <lineage>
        <taxon>Bacteria</taxon>
        <taxon>Bacillati</taxon>
        <taxon>Bacillota</taxon>
        <taxon>Bacilli</taxon>
        <taxon>Bacillales</taxon>
        <taxon>Bacillaceae</taxon>
        <taxon>Metabacillus</taxon>
    </lineage>
</organism>
<keyword evidence="3" id="KW-1185">Reference proteome</keyword>
<name>A0ABV6GJL6_9BACI</name>
<accession>A0ABV6GJL6</accession>
<dbReference type="Proteomes" id="UP001589854">
    <property type="component" value="Unassembled WGS sequence"/>
</dbReference>
<gene>
    <name evidence="2" type="ORF">ACFFIX_21135</name>
</gene>
<evidence type="ECO:0000256" key="1">
    <source>
        <dbReference type="SAM" id="Coils"/>
    </source>
</evidence>
<feature type="coiled-coil region" evidence="1">
    <location>
        <begin position="173"/>
        <end position="210"/>
    </location>
</feature>
<reference evidence="2 3" key="1">
    <citation type="submission" date="2024-09" db="EMBL/GenBank/DDBJ databases">
        <authorList>
            <person name="Sun Q."/>
            <person name="Mori K."/>
        </authorList>
    </citation>
    <scope>NUCLEOTIDE SEQUENCE [LARGE SCALE GENOMIC DNA]</scope>
    <source>
        <strain evidence="2 3">CCM 7228</strain>
    </source>
</reference>
<evidence type="ECO:0000313" key="3">
    <source>
        <dbReference type="Proteomes" id="UP001589854"/>
    </source>
</evidence>
<evidence type="ECO:0000313" key="2">
    <source>
        <dbReference type="EMBL" id="MFC0273892.1"/>
    </source>
</evidence>
<protein>
    <submittedName>
        <fullName evidence="2">Uncharacterized protein</fullName>
    </submittedName>
</protein>